<reference evidence="4 5" key="1">
    <citation type="submission" date="2023-07" db="EMBL/GenBank/DDBJ databases">
        <title>Closed genome sequence of Methanosarcinaceae archaeon Am2.</title>
        <authorList>
            <person name="Poehlein A."/>
            <person name="Protasov E."/>
            <person name="Platt K."/>
            <person name="Reeh H."/>
            <person name="Daniel R."/>
            <person name="Brune A."/>
        </authorList>
    </citation>
    <scope>NUCLEOTIDE SEQUENCE [LARGE SCALE GENOMIC DNA]</scope>
    <source>
        <strain evidence="4 5">Am2</strain>
    </source>
</reference>
<dbReference type="AlphaFoldDB" id="A0AA96V4R6"/>
<sequence>MKQKQDIMTSNHTRKRILSIFIILLLLLTFAAWFVWLNQNKEITCVCDVQSVKTSASGFDPVPKPANNTTPPIKVIPEGTPESGGNPSTTIITNATLFDYNQDEQKTLRVIVTADANIDSIKNNLSVRYTNLNNENENGTVQIDSTNVVSYNPVNKQYLISIKKPGTPLENVGDLNTYSYVIFYDNETNTTSDVHYPFESGTGAQATPFEIKNIVQLDALRYYTTTNGSGKYFEIVENISFPTEWNNNTGNAHNRALSNGNGWISIGGNKGASPVNNDTNAFRGNLNGNNKTLSNFIIKSDAFSEGLFGSVGGNDTQRTEIKNLKINHLTMNNVTTRSSYVGALSGHANYINITNVDVTALTLNGFTRVGGLVGYVNHSKIENSNVSGTITTTNYATGGLIGSASNSQINHSNSTTNIVSERLAGTNTSGTGGLVGVMTNVNIDNSNHIGTLKGFDSTGGLVGAALGENIKMNNSTHTGNIEGWNNTGGLIGLIQSGSNYSIELSHATGDLFISSHINPTGGVGGIIGKDLIPNGTMDNCHYKGNISFAQDVEISQNIGGLVGFIADQGTTIKNSSAEIEIVVDKGKNVGGLVGKVYYKNYHIENCTAFGNISTASNPGSLLSTAGGIGGKLNNTTIVNSSSSVNINGISNSSEKAKYGGLIGESSSQTQVIRSYSTGNIYGNEDNVGGLIGFATSQTSINNSFATGNVSGKNDSGGLVGNLTNGFVVNSYATGNVTTSTGSFSGIGGLIGSVSNSNLDHSIALNKNIEAGTNPVGRVYGIGSGTNTISDHYAYDGMTKNGTGTFTEGGMNGMNVNKPTALTQVFYNDTLKWNFGSTDTVWKMGNSDYPLPVLNWQDESTYPENPPAWAVTP</sequence>
<dbReference type="GeneID" id="89227730"/>
<dbReference type="Pfam" id="PF07581">
    <property type="entry name" value="Glug"/>
    <property type="match status" value="3"/>
</dbReference>
<evidence type="ECO:0000259" key="3">
    <source>
        <dbReference type="Pfam" id="PF07581"/>
    </source>
</evidence>
<dbReference type="Gene3D" id="2.160.20.110">
    <property type="match status" value="3"/>
</dbReference>
<feature type="domain" description="GLUG" evidence="3">
    <location>
        <begin position="686"/>
        <end position="710"/>
    </location>
</feature>
<evidence type="ECO:0000313" key="5">
    <source>
        <dbReference type="Proteomes" id="UP001304970"/>
    </source>
</evidence>
<dbReference type="InterPro" id="IPR011493">
    <property type="entry name" value="GLUG"/>
</dbReference>
<keyword evidence="2" id="KW-1133">Transmembrane helix</keyword>
<protein>
    <recommendedName>
        <fullName evidence="3">GLUG domain-containing protein</fullName>
    </recommendedName>
</protein>
<evidence type="ECO:0000256" key="1">
    <source>
        <dbReference type="SAM" id="MobiDB-lite"/>
    </source>
</evidence>
<keyword evidence="2" id="KW-0812">Transmembrane</keyword>
<gene>
    <name evidence="4" type="ORF">MsAm2_03290</name>
</gene>
<feature type="region of interest" description="Disordered" evidence="1">
    <location>
        <begin position="60"/>
        <end position="87"/>
    </location>
</feature>
<feature type="transmembrane region" description="Helical" evidence="2">
    <location>
        <begin position="20"/>
        <end position="37"/>
    </location>
</feature>
<dbReference type="RefSeq" id="WP_338098084.1">
    <property type="nucleotide sequence ID" value="NZ_CP131061.1"/>
</dbReference>
<feature type="domain" description="GLUG" evidence="3">
    <location>
        <begin position="368"/>
        <end position="391"/>
    </location>
</feature>
<keyword evidence="2" id="KW-0472">Membrane</keyword>
<proteinExistence type="predicted"/>
<dbReference type="EMBL" id="CP131061">
    <property type="protein sequence ID" value="WNY26562.1"/>
    <property type="molecule type" value="Genomic_DNA"/>
</dbReference>
<accession>A0AA96V4R6</accession>
<evidence type="ECO:0000313" key="4">
    <source>
        <dbReference type="EMBL" id="WNY26562.1"/>
    </source>
</evidence>
<keyword evidence="5" id="KW-1185">Reference proteome</keyword>
<feature type="domain" description="GLUG" evidence="3">
    <location>
        <begin position="587"/>
        <end position="613"/>
    </location>
</feature>
<name>A0AA96V4R6_9EURY</name>
<organism evidence="4 5">
    <name type="scientific">Methanolapillus ohkumae</name>
    <dbReference type="NCBI Taxonomy" id="3028298"/>
    <lineage>
        <taxon>Archaea</taxon>
        <taxon>Methanobacteriati</taxon>
        <taxon>Methanobacteriota</taxon>
        <taxon>Stenosarchaea group</taxon>
        <taxon>Methanomicrobia</taxon>
        <taxon>Methanosarcinales</taxon>
        <taxon>Methanosarcinaceae</taxon>
        <taxon>Methanolapillus</taxon>
    </lineage>
</organism>
<evidence type="ECO:0000256" key="2">
    <source>
        <dbReference type="SAM" id="Phobius"/>
    </source>
</evidence>
<dbReference type="Proteomes" id="UP001304970">
    <property type="component" value="Chromosome"/>
</dbReference>